<feature type="domain" description="Squalene cyclase C-terminal" evidence="5">
    <location>
        <begin position="417"/>
        <end position="607"/>
    </location>
</feature>
<keyword evidence="4" id="KW-0812">Transmembrane</keyword>
<evidence type="ECO:0000256" key="4">
    <source>
        <dbReference type="SAM" id="Phobius"/>
    </source>
</evidence>
<dbReference type="InterPro" id="IPR032697">
    <property type="entry name" value="SQ_cyclase_N"/>
</dbReference>
<evidence type="ECO:0000313" key="8">
    <source>
        <dbReference type="Proteomes" id="UP000594263"/>
    </source>
</evidence>
<keyword evidence="3" id="KW-0413">Isomerase</keyword>
<evidence type="ECO:0000259" key="6">
    <source>
        <dbReference type="Pfam" id="PF13249"/>
    </source>
</evidence>
<keyword evidence="2" id="KW-0677">Repeat</keyword>
<dbReference type="GO" id="GO:0016104">
    <property type="term" value="P:triterpenoid biosynthetic process"/>
    <property type="evidence" value="ECO:0007669"/>
    <property type="project" value="InterPro"/>
</dbReference>
<dbReference type="Proteomes" id="UP000594263">
    <property type="component" value="Unplaced"/>
</dbReference>
<organism evidence="7 8">
    <name type="scientific">Kalanchoe fedtschenkoi</name>
    <name type="common">Lavender scallops</name>
    <name type="synonym">South American air plant</name>
    <dbReference type="NCBI Taxonomy" id="63787"/>
    <lineage>
        <taxon>Eukaryota</taxon>
        <taxon>Viridiplantae</taxon>
        <taxon>Streptophyta</taxon>
        <taxon>Embryophyta</taxon>
        <taxon>Tracheophyta</taxon>
        <taxon>Spermatophyta</taxon>
        <taxon>Magnoliopsida</taxon>
        <taxon>eudicotyledons</taxon>
        <taxon>Gunneridae</taxon>
        <taxon>Pentapetalae</taxon>
        <taxon>Saxifragales</taxon>
        <taxon>Crassulaceae</taxon>
        <taxon>Kalanchoe</taxon>
    </lineage>
</organism>
<dbReference type="SUPFAM" id="SSF48239">
    <property type="entry name" value="Terpenoid cyclases/Protein prenyltransferases"/>
    <property type="match status" value="2"/>
</dbReference>
<proteinExistence type="inferred from homology"/>
<dbReference type="NCBIfam" id="TIGR01787">
    <property type="entry name" value="squalene_cyclas"/>
    <property type="match status" value="1"/>
</dbReference>
<evidence type="ECO:0000313" key="7">
    <source>
        <dbReference type="EnsemblPlants" id="Kaladp0032s0150.1.v1.1"/>
    </source>
</evidence>
<dbReference type="Pfam" id="PF13243">
    <property type="entry name" value="SQHop_cyclase_C"/>
    <property type="match status" value="2"/>
</dbReference>
<keyword evidence="4" id="KW-1133">Transmembrane helix</keyword>
<evidence type="ECO:0000256" key="3">
    <source>
        <dbReference type="RuleBase" id="RU362003"/>
    </source>
</evidence>
<comment type="similarity">
    <text evidence="1 3">Belongs to the terpene cyclase/mutase family.</text>
</comment>
<dbReference type="PANTHER" id="PTHR11764:SF55">
    <property type="entry name" value="TERPENE CYCLASE_MUTASE FAMILY MEMBER"/>
    <property type="match status" value="1"/>
</dbReference>
<reference evidence="7" key="1">
    <citation type="submission" date="2021-01" db="UniProtKB">
        <authorList>
            <consortium name="EnsemblPlants"/>
        </authorList>
    </citation>
    <scope>IDENTIFICATION</scope>
</reference>
<dbReference type="PANTHER" id="PTHR11764">
    <property type="entry name" value="TERPENE CYCLASE/MUTASE FAMILY MEMBER"/>
    <property type="match status" value="1"/>
</dbReference>
<evidence type="ECO:0000259" key="5">
    <source>
        <dbReference type="Pfam" id="PF13243"/>
    </source>
</evidence>
<keyword evidence="4" id="KW-0472">Membrane</keyword>
<keyword evidence="8" id="KW-1185">Reference proteome</keyword>
<evidence type="ECO:0000256" key="1">
    <source>
        <dbReference type="ARBA" id="ARBA00009755"/>
    </source>
</evidence>
<dbReference type="Gene3D" id="1.50.10.20">
    <property type="match status" value="2"/>
</dbReference>
<dbReference type="Pfam" id="PF13249">
    <property type="entry name" value="SQHop_cyclase_N"/>
    <property type="match status" value="1"/>
</dbReference>
<dbReference type="EnsemblPlants" id="Kaladp0032s0150.1.v1.1">
    <property type="protein sequence ID" value="Kaladp0032s0150.1.v1.1"/>
    <property type="gene ID" value="Kaladp0032s0150.v1.1"/>
</dbReference>
<dbReference type="CDD" id="cd02892">
    <property type="entry name" value="SQCY_1"/>
    <property type="match status" value="1"/>
</dbReference>
<feature type="domain" description="Squalene cyclase C-terminal" evidence="5">
    <location>
        <begin position="638"/>
        <end position="727"/>
    </location>
</feature>
<dbReference type="GO" id="GO:0042300">
    <property type="term" value="F:beta-amyrin synthase activity"/>
    <property type="evidence" value="ECO:0007669"/>
    <property type="project" value="TreeGrafter"/>
</dbReference>
<evidence type="ECO:0000256" key="2">
    <source>
        <dbReference type="ARBA" id="ARBA00022737"/>
    </source>
</evidence>
<sequence>MWKLKIGEGKDKPYLFSTNNYVGRRVWEFDPHVGTAQELVDIETARLNFKVNRHNLRTSSDLICHMQLLKEKGFKQTIPRVRVGDGVEPTNEATTAALRRVVHFYSALQASDGHWPTENSGPLFHMPPFVMFLYVTGHLETVFSAEHRKEMLRYIYNHQNQDGGWGLHIEGRSTMFCTALNYIAMRLLGEGPNGGQDDAVSRARQWIHDRGGVIYIPSCGKAWLSVMGLFDWSGTDPIPPELWLVPSSIPLSPAQMFCATRLAFMPMSYLYGKRFVGPITPLILQLREELHTIPYHEICWSEVRHLCYEEDCYCPHSRIQNLLWDTLYHTTEPLLACWPFKSVRERALRTVMDHVHYDDENSRYLSVGSFEKALCMLACWVEDPNGDSFKKHLARIPDYLWLAEDGMKIMTPGCQSWEASLTVQALLASSLTEEIGETLAKAHDFLQKSQVTDNPSGDFKSMYRHISKGSWTFSDKDYGWQVSDCTAEGLKSCLLLSMMPPEIVGERMEPQKFYDAVNVILSLQSKKGGISAWEPASAHEWLELFNPSELFADVVIDHDYIECTSSAIQALYLFKTLYPDHRKDEIRNSVEQAAQFILNTQRADGSWCDFCDNLSILLYASPQPSRYGSVFYLYFFRYGSWGICFTYATWFALAGLAAHGMNHRNCAAVRRGVEFLLRTQLEDGGWGESYRSCPDMKFTPLDGNKSHLVQTSWALMGLIHAGQVSSTVTPAYFHFQIKS</sequence>
<dbReference type="EC" id="5.4.99.-" evidence="3"/>
<dbReference type="InterPro" id="IPR008930">
    <property type="entry name" value="Terpenoid_cyclase/PrenylTrfase"/>
</dbReference>
<feature type="transmembrane region" description="Helical" evidence="4">
    <location>
        <begin position="631"/>
        <end position="654"/>
    </location>
</feature>
<name>A0A7N0TBU7_KALFE</name>
<protein>
    <recommendedName>
        <fullName evidence="3">Terpene cyclase/mutase family member</fullName>
        <ecNumber evidence="3">5.4.99.-</ecNumber>
    </recommendedName>
</protein>
<feature type="domain" description="Squalene cyclase N-terminal" evidence="6">
    <location>
        <begin position="101"/>
        <end position="360"/>
    </location>
</feature>
<dbReference type="GO" id="GO:0005811">
    <property type="term" value="C:lipid droplet"/>
    <property type="evidence" value="ECO:0007669"/>
    <property type="project" value="InterPro"/>
</dbReference>
<dbReference type="InterPro" id="IPR032696">
    <property type="entry name" value="SQ_cyclase_C"/>
</dbReference>
<accession>A0A7N0TBU7</accession>
<dbReference type="AlphaFoldDB" id="A0A7N0TBU7"/>
<dbReference type="InterPro" id="IPR018333">
    <property type="entry name" value="Squalene_cyclase"/>
</dbReference>
<dbReference type="Gramene" id="Kaladp0032s0150.1.v1.1">
    <property type="protein sequence ID" value="Kaladp0032s0150.1.v1.1"/>
    <property type="gene ID" value="Kaladp0032s0150.v1.1"/>
</dbReference>